<gene>
    <name evidence="7" type="ORF">HW555_004395</name>
</gene>
<dbReference type="Pfam" id="PF10523">
    <property type="entry name" value="BEN"/>
    <property type="match status" value="1"/>
</dbReference>
<protein>
    <recommendedName>
        <fullName evidence="6">BEN domain-containing protein</fullName>
    </recommendedName>
</protein>
<feature type="domain" description="BEN" evidence="6">
    <location>
        <begin position="77"/>
        <end position="163"/>
    </location>
</feature>
<name>A0A835GID3_SPOEX</name>
<evidence type="ECO:0000256" key="5">
    <source>
        <dbReference type="ARBA" id="ARBA00023242"/>
    </source>
</evidence>
<dbReference type="Gene3D" id="1.10.10.2590">
    <property type="entry name" value="BEN domain"/>
    <property type="match status" value="1"/>
</dbReference>
<proteinExistence type="predicted"/>
<evidence type="ECO:0000256" key="3">
    <source>
        <dbReference type="ARBA" id="ARBA00023015"/>
    </source>
</evidence>
<keyword evidence="3" id="KW-0805">Transcription regulation</keyword>
<dbReference type="PANTHER" id="PTHR35346">
    <property type="entry name" value="BEN DOMAIN-CONTAINING PROTEIN 6"/>
    <property type="match status" value="1"/>
</dbReference>
<dbReference type="EMBL" id="JACKWZ010000049">
    <property type="protein sequence ID" value="KAF9418875.1"/>
    <property type="molecule type" value="Genomic_DNA"/>
</dbReference>
<keyword evidence="2" id="KW-0678">Repressor</keyword>
<evidence type="ECO:0000313" key="8">
    <source>
        <dbReference type="Proteomes" id="UP000648187"/>
    </source>
</evidence>
<comment type="subcellular location">
    <subcellularLocation>
        <location evidence="1">Nucleus</location>
    </subcellularLocation>
</comment>
<dbReference type="InterPro" id="IPR018379">
    <property type="entry name" value="BEN_domain"/>
</dbReference>
<dbReference type="GO" id="GO:0005634">
    <property type="term" value="C:nucleus"/>
    <property type="evidence" value="ECO:0007669"/>
    <property type="project" value="UniProtKB-SubCell"/>
</dbReference>
<dbReference type="Proteomes" id="UP000648187">
    <property type="component" value="Unassembled WGS sequence"/>
</dbReference>
<evidence type="ECO:0000313" key="7">
    <source>
        <dbReference type="EMBL" id="KAF9418875.1"/>
    </source>
</evidence>
<evidence type="ECO:0000256" key="4">
    <source>
        <dbReference type="ARBA" id="ARBA00023163"/>
    </source>
</evidence>
<reference evidence="7" key="1">
    <citation type="submission" date="2020-08" db="EMBL/GenBank/DDBJ databases">
        <title>Spodoptera exigua strain:BAW_Kor-Di-RS1 Genome sequencing and assembly.</title>
        <authorList>
            <person name="Kim J."/>
            <person name="Nam H.Y."/>
            <person name="Kwon M."/>
            <person name="Choi J.H."/>
            <person name="Cho S.R."/>
            <person name="Kim G.-H."/>
        </authorList>
    </citation>
    <scope>NUCLEOTIDE SEQUENCE</scope>
    <source>
        <strain evidence="7">BAW_Kor-Di-RS1</strain>
        <tissue evidence="7">Whole-body</tissue>
    </source>
</reference>
<keyword evidence="4" id="KW-0804">Transcription</keyword>
<comment type="caution">
    <text evidence="7">The sequence shown here is derived from an EMBL/GenBank/DDBJ whole genome shotgun (WGS) entry which is preliminary data.</text>
</comment>
<evidence type="ECO:0000256" key="1">
    <source>
        <dbReference type="ARBA" id="ARBA00004123"/>
    </source>
</evidence>
<evidence type="ECO:0000256" key="2">
    <source>
        <dbReference type="ARBA" id="ARBA00022491"/>
    </source>
</evidence>
<keyword evidence="8" id="KW-1185">Reference proteome</keyword>
<evidence type="ECO:0000259" key="6">
    <source>
        <dbReference type="PROSITE" id="PS51457"/>
    </source>
</evidence>
<dbReference type="PANTHER" id="PTHR35346:SF1">
    <property type="entry name" value="BEN DOMAIN-CONTAINING PROTEIN 6"/>
    <property type="match status" value="1"/>
</dbReference>
<dbReference type="GO" id="GO:0045666">
    <property type="term" value="P:positive regulation of neuron differentiation"/>
    <property type="evidence" value="ECO:0007669"/>
    <property type="project" value="InterPro"/>
</dbReference>
<accession>A0A835GID3</accession>
<sequence>MTSPYERELDWVLVERDRDEAIISSSSGSRTLDEMELNDDNRKRKYNRISNNEPQKEWIVKYKDDHKLDYDEVIGIGTGNTMIHEYNYKHINWDSYKIATRTLATHSLTGKKSPAFKHKPAKTCLDPKIITDVVIEVMKRCGVKENLIRTIITNKCSDEAKRLKLRQIKKSFRGNDENIPPWADIEEEPNIFEFDQLYDYNLSDIR</sequence>
<keyword evidence="5" id="KW-0539">Nucleus</keyword>
<dbReference type="GO" id="GO:0045746">
    <property type="term" value="P:negative regulation of Notch signaling pathway"/>
    <property type="evidence" value="ECO:0007669"/>
    <property type="project" value="InterPro"/>
</dbReference>
<dbReference type="GO" id="GO:0003677">
    <property type="term" value="F:DNA binding"/>
    <property type="evidence" value="ECO:0007669"/>
    <property type="project" value="InterPro"/>
</dbReference>
<dbReference type="InterPro" id="IPR037496">
    <property type="entry name" value="BEND6-like"/>
</dbReference>
<dbReference type="PROSITE" id="PS51457">
    <property type="entry name" value="BEN"/>
    <property type="match status" value="1"/>
</dbReference>
<dbReference type="GO" id="GO:0003714">
    <property type="term" value="F:transcription corepressor activity"/>
    <property type="evidence" value="ECO:0007669"/>
    <property type="project" value="InterPro"/>
</dbReference>
<organism evidence="7 8">
    <name type="scientific">Spodoptera exigua</name>
    <name type="common">Beet armyworm</name>
    <name type="synonym">Noctua fulgens</name>
    <dbReference type="NCBI Taxonomy" id="7107"/>
    <lineage>
        <taxon>Eukaryota</taxon>
        <taxon>Metazoa</taxon>
        <taxon>Ecdysozoa</taxon>
        <taxon>Arthropoda</taxon>
        <taxon>Hexapoda</taxon>
        <taxon>Insecta</taxon>
        <taxon>Pterygota</taxon>
        <taxon>Neoptera</taxon>
        <taxon>Endopterygota</taxon>
        <taxon>Lepidoptera</taxon>
        <taxon>Glossata</taxon>
        <taxon>Ditrysia</taxon>
        <taxon>Noctuoidea</taxon>
        <taxon>Noctuidae</taxon>
        <taxon>Amphipyrinae</taxon>
        <taxon>Spodoptera</taxon>
    </lineage>
</organism>
<dbReference type="AlphaFoldDB" id="A0A835GID3"/>